<dbReference type="PANTHER" id="PTHR47966:SF47">
    <property type="entry name" value="ENDOPEPTIDASE, PUTATIVE (AFU_ORTHOLOGUE AFUA_3G01220)-RELATED"/>
    <property type="match status" value="1"/>
</dbReference>
<dbReference type="CDD" id="cd05471">
    <property type="entry name" value="pepsin_like"/>
    <property type="match status" value="1"/>
</dbReference>
<dbReference type="InterPro" id="IPR021109">
    <property type="entry name" value="Peptidase_aspartic_dom_sf"/>
</dbReference>
<evidence type="ECO:0000256" key="5">
    <source>
        <dbReference type="RuleBase" id="RU000454"/>
    </source>
</evidence>
<evidence type="ECO:0000313" key="8">
    <source>
        <dbReference type="EMBL" id="KAB8079271.1"/>
    </source>
</evidence>
<sequence length="418" mass="45521">MKLLHLSLLFTLSTALVLPLNRRPRSESTNTHTTSLLATKRGTVFDVDVAIGSNNQTFKLLVDTGSSDTYIVRENFSCLSRTTNMPLPEASCNYGPKTYKDSPTYQEVPDETFGVQYGDGIASGVMAYETITLADVTVRTKLGIADTSTPMGDGVNSGVLGLGYPCLTSAHPGEHTPNDTYFFNRAVYAPVFNTMFEQGKVEPYFSVALAHTPLNRTENGFGGYLTLGDLPPVERKGEFVAVPVEVMHNVPTNFTAGRRDRSYWAMTISAVKFGDAELFNDKNEYGKEAEAAFTTHSTAFQAFVDTGNDFSYLPAAIVDPVNARFEPPAVYNEKLGLSVVDCAAKAPVFGIELGGQTFYHQGEDLIYNTGKGYCVSGLVSSESVAMGNIVLNILGVPFLKNVVAVFDFARHEMRFART</sequence>
<evidence type="ECO:0000259" key="7">
    <source>
        <dbReference type="PROSITE" id="PS51767"/>
    </source>
</evidence>
<dbReference type="SUPFAM" id="SSF50630">
    <property type="entry name" value="Acid proteases"/>
    <property type="match status" value="1"/>
</dbReference>
<dbReference type="PRINTS" id="PR00792">
    <property type="entry name" value="PEPSIN"/>
</dbReference>
<dbReference type="Gene3D" id="2.40.70.10">
    <property type="entry name" value="Acid Proteases"/>
    <property type="match status" value="2"/>
</dbReference>
<keyword evidence="2 5" id="KW-0064">Aspartyl protease</keyword>
<evidence type="ECO:0000256" key="1">
    <source>
        <dbReference type="ARBA" id="ARBA00007447"/>
    </source>
</evidence>
<gene>
    <name evidence="8" type="ORF">BDV29DRAFT_164696</name>
</gene>
<evidence type="ECO:0000256" key="4">
    <source>
        <dbReference type="PIRSR" id="PIRSR601461-1"/>
    </source>
</evidence>
<dbReference type="PROSITE" id="PS00141">
    <property type="entry name" value="ASP_PROTEASE"/>
    <property type="match status" value="1"/>
</dbReference>
<proteinExistence type="inferred from homology"/>
<evidence type="ECO:0000256" key="2">
    <source>
        <dbReference type="ARBA" id="ARBA00022750"/>
    </source>
</evidence>
<dbReference type="PANTHER" id="PTHR47966">
    <property type="entry name" value="BETA-SITE APP-CLEAVING ENZYME, ISOFORM A-RELATED"/>
    <property type="match status" value="1"/>
</dbReference>
<feature type="active site" evidence="4">
    <location>
        <position position="305"/>
    </location>
</feature>
<feature type="active site" evidence="4">
    <location>
        <position position="63"/>
    </location>
</feature>
<evidence type="ECO:0000313" key="9">
    <source>
        <dbReference type="Proteomes" id="UP000326565"/>
    </source>
</evidence>
<name>A0A5N5XEZ0_9EURO</name>
<organism evidence="8 9">
    <name type="scientific">Aspergillus leporis</name>
    <dbReference type="NCBI Taxonomy" id="41062"/>
    <lineage>
        <taxon>Eukaryota</taxon>
        <taxon>Fungi</taxon>
        <taxon>Dikarya</taxon>
        <taxon>Ascomycota</taxon>
        <taxon>Pezizomycotina</taxon>
        <taxon>Eurotiomycetes</taxon>
        <taxon>Eurotiomycetidae</taxon>
        <taxon>Eurotiales</taxon>
        <taxon>Aspergillaceae</taxon>
        <taxon>Aspergillus</taxon>
        <taxon>Aspergillus subgen. Circumdati</taxon>
    </lineage>
</organism>
<dbReference type="GO" id="GO:0000324">
    <property type="term" value="C:fungal-type vacuole"/>
    <property type="evidence" value="ECO:0007669"/>
    <property type="project" value="TreeGrafter"/>
</dbReference>
<feature type="chain" id="PRO_5025047110" evidence="6">
    <location>
        <begin position="16"/>
        <end position="418"/>
    </location>
</feature>
<dbReference type="Proteomes" id="UP000326565">
    <property type="component" value="Unassembled WGS sequence"/>
</dbReference>
<comment type="similarity">
    <text evidence="1 5">Belongs to the peptidase A1 family.</text>
</comment>
<dbReference type="AlphaFoldDB" id="A0A5N5XEZ0"/>
<keyword evidence="6" id="KW-0732">Signal</keyword>
<dbReference type="InterPro" id="IPR001461">
    <property type="entry name" value="Aspartic_peptidase_A1"/>
</dbReference>
<feature type="domain" description="Peptidase A1" evidence="7">
    <location>
        <begin position="45"/>
        <end position="416"/>
    </location>
</feature>
<protein>
    <submittedName>
        <fullName evidence="8">Aspartic peptidase domain-containing protein</fullName>
    </submittedName>
</protein>
<evidence type="ECO:0000256" key="6">
    <source>
        <dbReference type="SAM" id="SignalP"/>
    </source>
</evidence>
<dbReference type="InterPro" id="IPR033121">
    <property type="entry name" value="PEPTIDASE_A1"/>
</dbReference>
<dbReference type="PROSITE" id="PS51767">
    <property type="entry name" value="PEPTIDASE_A1"/>
    <property type="match status" value="1"/>
</dbReference>
<keyword evidence="5" id="KW-0645">Protease</keyword>
<dbReference type="Pfam" id="PF00026">
    <property type="entry name" value="Asp"/>
    <property type="match status" value="1"/>
</dbReference>
<keyword evidence="9" id="KW-1185">Reference proteome</keyword>
<dbReference type="InterPro" id="IPR034164">
    <property type="entry name" value="Pepsin-like_dom"/>
</dbReference>
<dbReference type="InterPro" id="IPR001969">
    <property type="entry name" value="Aspartic_peptidase_AS"/>
</dbReference>
<reference evidence="8 9" key="1">
    <citation type="submission" date="2019-04" db="EMBL/GenBank/DDBJ databases">
        <title>Friends and foes A comparative genomics study of 23 Aspergillus species from section Flavi.</title>
        <authorList>
            <consortium name="DOE Joint Genome Institute"/>
            <person name="Kjaerbolling I."/>
            <person name="Vesth T."/>
            <person name="Frisvad J.C."/>
            <person name="Nybo J.L."/>
            <person name="Theobald S."/>
            <person name="Kildgaard S."/>
            <person name="Isbrandt T."/>
            <person name="Kuo A."/>
            <person name="Sato A."/>
            <person name="Lyhne E.K."/>
            <person name="Kogle M.E."/>
            <person name="Wiebenga A."/>
            <person name="Kun R.S."/>
            <person name="Lubbers R.J."/>
            <person name="Makela M.R."/>
            <person name="Barry K."/>
            <person name="Chovatia M."/>
            <person name="Clum A."/>
            <person name="Daum C."/>
            <person name="Haridas S."/>
            <person name="He G."/>
            <person name="LaButti K."/>
            <person name="Lipzen A."/>
            <person name="Mondo S."/>
            <person name="Riley R."/>
            <person name="Salamov A."/>
            <person name="Simmons B.A."/>
            <person name="Magnuson J.K."/>
            <person name="Henrissat B."/>
            <person name="Mortensen U.H."/>
            <person name="Larsen T.O."/>
            <person name="Devries R.P."/>
            <person name="Grigoriev I.V."/>
            <person name="Machida M."/>
            <person name="Baker S.E."/>
            <person name="Andersen M.R."/>
        </authorList>
    </citation>
    <scope>NUCLEOTIDE SEQUENCE [LARGE SCALE GENOMIC DNA]</scope>
    <source>
        <strain evidence="8 9">CBS 151.66</strain>
    </source>
</reference>
<evidence type="ECO:0000256" key="3">
    <source>
        <dbReference type="ARBA" id="ARBA00022801"/>
    </source>
</evidence>
<feature type="signal peptide" evidence="6">
    <location>
        <begin position="1"/>
        <end position="15"/>
    </location>
</feature>
<dbReference type="OrthoDB" id="15189at2759"/>
<accession>A0A5N5XEZ0</accession>
<dbReference type="GO" id="GO:0004190">
    <property type="term" value="F:aspartic-type endopeptidase activity"/>
    <property type="evidence" value="ECO:0007669"/>
    <property type="project" value="UniProtKB-KW"/>
</dbReference>
<dbReference type="GO" id="GO:0006508">
    <property type="term" value="P:proteolysis"/>
    <property type="evidence" value="ECO:0007669"/>
    <property type="project" value="UniProtKB-KW"/>
</dbReference>
<dbReference type="EMBL" id="ML732151">
    <property type="protein sequence ID" value="KAB8079271.1"/>
    <property type="molecule type" value="Genomic_DNA"/>
</dbReference>
<keyword evidence="3 5" id="KW-0378">Hydrolase</keyword>